<dbReference type="Pfam" id="PF13242">
    <property type="entry name" value="Hydrolase_like"/>
    <property type="match status" value="1"/>
</dbReference>
<dbReference type="Pfam" id="PF13344">
    <property type="entry name" value="Hydrolase_6"/>
    <property type="match status" value="1"/>
</dbReference>
<comment type="caution">
    <text evidence="1">The sequence shown here is derived from an EMBL/GenBank/DDBJ whole genome shotgun (WGS) entry which is preliminary data.</text>
</comment>
<dbReference type="NCBIfam" id="TIGR01460">
    <property type="entry name" value="HAD-SF-IIA"/>
    <property type="match status" value="1"/>
</dbReference>
<dbReference type="InterPro" id="IPR036412">
    <property type="entry name" value="HAD-like_sf"/>
</dbReference>
<reference evidence="1 2" key="1">
    <citation type="submission" date="2018-06" db="EMBL/GenBank/DDBJ databases">
        <title>Complete genome of Desulfovibrio marinus P48SEP.</title>
        <authorList>
            <person name="Crispim J.S."/>
            <person name="Vidigal P.M.P."/>
            <person name="Silva L.C.F."/>
            <person name="Araujo L.C."/>
            <person name="Laguardia C.N."/>
            <person name="Dias R.S."/>
            <person name="Sousa M.P."/>
            <person name="Paula S.O."/>
            <person name="Silva C."/>
        </authorList>
    </citation>
    <scope>NUCLEOTIDE SEQUENCE [LARGE SCALE GENOMIC DNA]</scope>
    <source>
        <strain evidence="1 2">P48SEP</strain>
    </source>
</reference>
<dbReference type="InterPro" id="IPR023214">
    <property type="entry name" value="HAD_sf"/>
</dbReference>
<dbReference type="InterPro" id="IPR006357">
    <property type="entry name" value="HAD-SF_hydro_IIA"/>
</dbReference>
<accession>A0A6P1ZEM9</accession>
<organism evidence="1 2">
    <name type="scientific">Oceanidesulfovibrio marinus</name>
    <dbReference type="NCBI Taxonomy" id="370038"/>
    <lineage>
        <taxon>Bacteria</taxon>
        <taxon>Pseudomonadati</taxon>
        <taxon>Thermodesulfobacteriota</taxon>
        <taxon>Desulfovibrionia</taxon>
        <taxon>Desulfovibrionales</taxon>
        <taxon>Desulfovibrionaceae</taxon>
        <taxon>Oceanidesulfovibrio</taxon>
    </lineage>
</organism>
<dbReference type="EMBL" id="QMIF01000018">
    <property type="protein sequence ID" value="TVM31002.1"/>
    <property type="molecule type" value="Genomic_DNA"/>
</dbReference>
<dbReference type="GO" id="GO:0016791">
    <property type="term" value="F:phosphatase activity"/>
    <property type="evidence" value="ECO:0007669"/>
    <property type="project" value="TreeGrafter"/>
</dbReference>
<protein>
    <recommendedName>
        <fullName evidence="3">4-nitrophenyl phosphatase</fullName>
    </recommendedName>
</protein>
<dbReference type="SUPFAM" id="SSF56784">
    <property type="entry name" value="HAD-like"/>
    <property type="match status" value="1"/>
</dbReference>
<sequence length="281" mass="29735">MNEMSHDPGDRSRADAIQALAGVRGVLFDLDGVLYRWEQAIPGACEFVKFLADAGIPYAALSNNSQTGPENLRDRLARLGMHFPLERVITSATAAASYVAKLWPGSRVHVVGSSYMHQAMANVNVQCVGQDAEEADVVALGMSMDLTMVQLAEAVRMLRDGAELVATNPDAMLPVPGGFQPECGAVAALLEMAGGRTARFVGKPNPEFFTQGLAAIGRSAGETLMIGDTLEVDILGATQSGLCSAFVATGNPIEGEPAIEPTVFVDDLFELRRLLQAGRTG</sequence>
<dbReference type="PANTHER" id="PTHR19288">
    <property type="entry name" value="4-NITROPHENYLPHOSPHATASE-RELATED"/>
    <property type="match status" value="1"/>
</dbReference>
<dbReference type="AlphaFoldDB" id="A0A6P1ZEM9"/>
<gene>
    <name evidence="1" type="ORF">DQK91_19375</name>
</gene>
<proteinExistence type="predicted"/>
<dbReference type="OrthoDB" id="367448at2"/>
<dbReference type="RefSeq" id="WP_144307059.1">
    <property type="nucleotide sequence ID" value="NZ_QMIF01000018.1"/>
</dbReference>
<dbReference type="PANTHER" id="PTHR19288:SF46">
    <property type="entry name" value="HALOACID DEHALOGENASE-LIKE HYDROLASE DOMAIN-CONTAINING PROTEIN 2"/>
    <property type="match status" value="1"/>
</dbReference>
<name>A0A6P1ZEM9_9BACT</name>
<dbReference type="Proteomes" id="UP000434052">
    <property type="component" value="Unassembled WGS sequence"/>
</dbReference>
<dbReference type="GO" id="GO:0005737">
    <property type="term" value="C:cytoplasm"/>
    <property type="evidence" value="ECO:0007669"/>
    <property type="project" value="TreeGrafter"/>
</dbReference>
<evidence type="ECO:0000313" key="2">
    <source>
        <dbReference type="Proteomes" id="UP000434052"/>
    </source>
</evidence>
<evidence type="ECO:0000313" key="1">
    <source>
        <dbReference type="EMBL" id="TVM31002.1"/>
    </source>
</evidence>
<dbReference type="Gene3D" id="3.40.50.1000">
    <property type="entry name" value="HAD superfamily/HAD-like"/>
    <property type="match status" value="2"/>
</dbReference>
<evidence type="ECO:0008006" key="3">
    <source>
        <dbReference type="Google" id="ProtNLM"/>
    </source>
</evidence>